<dbReference type="PANTHER" id="PTHR40111">
    <property type="entry name" value="CEPHALOSPORIN-C DEACETYLASE"/>
    <property type="match status" value="1"/>
</dbReference>
<dbReference type="SUPFAM" id="SSF53474">
    <property type="entry name" value="alpha/beta-Hydrolases"/>
    <property type="match status" value="1"/>
</dbReference>
<dbReference type="EMBL" id="VUNS01000002">
    <property type="protein sequence ID" value="MST95975.1"/>
    <property type="molecule type" value="Genomic_DNA"/>
</dbReference>
<protein>
    <submittedName>
        <fullName evidence="5">Acetylxylan esterase</fullName>
    </submittedName>
</protein>
<dbReference type="InterPro" id="IPR039069">
    <property type="entry name" value="CE7"/>
</dbReference>
<dbReference type="GO" id="GO:0005976">
    <property type="term" value="P:polysaccharide metabolic process"/>
    <property type="evidence" value="ECO:0007669"/>
    <property type="project" value="TreeGrafter"/>
</dbReference>
<evidence type="ECO:0000313" key="5">
    <source>
        <dbReference type="EMBL" id="MST95975.1"/>
    </source>
</evidence>
<feature type="active site" description="Charge relay system" evidence="1">
    <location>
        <position position="456"/>
    </location>
</feature>
<feature type="domain" description="Acetyl xylan esterase" evidence="4">
    <location>
        <begin position="402"/>
        <end position="460"/>
    </location>
</feature>
<reference evidence="5 6" key="1">
    <citation type="submission" date="2019-08" db="EMBL/GenBank/DDBJ databases">
        <title>In-depth cultivation of the pig gut microbiome towards novel bacterial diversity and tailored functional studies.</title>
        <authorList>
            <person name="Wylensek D."/>
            <person name="Hitch T.C.A."/>
            <person name="Clavel T."/>
        </authorList>
    </citation>
    <scope>NUCLEOTIDE SEQUENCE [LARGE SCALE GENOMIC DNA]</scope>
    <source>
        <strain evidence="5 6">BBE-744-WT-12</strain>
    </source>
</reference>
<gene>
    <name evidence="5" type="ORF">FYJ85_02815</name>
</gene>
<accession>A0A844FZC2</accession>
<dbReference type="Gene3D" id="3.40.50.1820">
    <property type="entry name" value="alpha/beta hydrolase"/>
    <property type="match status" value="1"/>
</dbReference>
<dbReference type="AlphaFoldDB" id="A0A844FZC2"/>
<dbReference type="Pfam" id="PF05448">
    <property type="entry name" value="AXE1"/>
    <property type="match status" value="2"/>
</dbReference>
<feature type="active site" description="Nucleophile" evidence="1">
    <location>
        <position position="354"/>
    </location>
</feature>
<evidence type="ECO:0000256" key="3">
    <source>
        <dbReference type="SAM" id="MobiDB-lite"/>
    </source>
</evidence>
<comment type="caution">
    <text evidence="5">The sequence shown here is derived from an EMBL/GenBank/DDBJ whole genome shotgun (WGS) entry which is preliminary data.</text>
</comment>
<feature type="binding site" evidence="2">
    <location>
        <position position="263"/>
    </location>
    <ligand>
        <name>substrate</name>
    </ligand>
</feature>
<evidence type="ECO:0000259" key="4">
    <source>
        <dbReference type="Pfam" id="PF05448"/>
    </source>
</evidence>
<dbReference type="InterPro" id="IPR008391">
    <property type="entry name" value="AXE1_dom"/>
</dbReference>
<evidence type="ECO:0000256" key="2">
    <source>
        <dbReference type="PIRSR" id="PIRSR639069-2"/>
    </source>
</evidence>
<organism evidence="5 6">
    <name type="scientific">Victivallis lenta</name>
    <dbReference type="NCBI Taxonomy" id="2606640"/>
    <lineage>
        <taxon>Bacteria</taxon>
        <taxon>Pseudomonadati</taxon>
        <taxon>Lentisphaerota</taxon>
        <taxon>Lentisphaeria</taxon>
        <taxon>Victivallales</taxon>
        <taxon>Victivallaceae</taxon>
        <taxon>Victivallis</taxon>
    </lineage>
</organism>
<sequence length="473" mass="51228">MRPKPAAGGTRGPWPKKRQLFGEHRRNLMSIHSMLSAAALACFLLMAGCTSVNEAGKTAPAKAEKAEKAEKPAKKGIFSFRVKTDKPAVSYKIGEPVVFTVELCEDGEPAEAGKLISWERRGDDGVVEKGEAKSGAPVKVVTKGTKPGFIRLSVKAADADGSALKNGSRAVTVTSGAAVEPGRLPVAPEPKDFDAFWERQKERVRAVPMKELERVPVDCRAKGVVCYDVKVSAPGGKPMSGYLCMPENAKPKSLPVTVVYFGYGVYPIGKNDGMAKDRIVLSVNAHGFLNGQPKEYYSELSKGELKGYAFDRKENEDPETTYFNGMMLRLIRSLEYAKSLPEWDGKNLTVQGHSQGGMQAGIAAGLDGDVTEAVLNQPWMCDIGGAAMGHLRGTWHIRPTEALKYYDTIYHMRRYDGKVKLMAGLGDYVCPPSGMAVIYEEAKGPKEIVYTQSAGHNGNPSGEKFTLTAEAAE</sequence>
<dbReference type="PANTHER" id="PTHR40111:SF1">
    <property type="entry name" value="CEPHALOSPORIN-C DEACETYLASE"/>
    <property type="match status" value="1"/>
</dbReference>
<dbReference type="InterPro" id="IPR029058">
    <property type="entry name" value="AB_hydrolase_fold"/>
</dbReference>
<proteinExistence type="predicted"/>
<evidence type="ECO:0000256" key="1">
    <source>
        <dbReference type="PIRSR" id="PIRSR639069-1"/>
    </source>
</evidence>
<dbReference type="GO" id="GO:0052689">
    <property type="term" value="F:carboxylic ester hydrolase activity"/>
    <property type="evidence" value="ECO:0007669"/>
    <property type="project" value="TreeGrafter"/>
</dbReference>
<feature type="region of interest" description="Disordered" evidence="3">
    <location>
        <begin position="452"/>
        <end position="473"/>
    </location>
</feature>
<dbReference type="Proteomes" id="UP000435649">
    <property type="component" value="Unassembled WGS sequence"/>
</dbReference>
<keyword evidence="6" id="KW-1185">Reference proteome</keyword>
<name>A0A844FZC2_9BACT</name>
<feature type="domain" description="Acetyl xylan esterase" evidence="4">
    <location>
        <begin position="187"/>
        <end position="383"/>
    </location>
</feature>
<feature type="active site" description="Charge relay system" evidence="1">
    <location>
        <position position="427"/>
    </location>
</feature>
<evidence type="ECO:0000313" key="6">
    <source>
        <dbReference type="Proteomes" id="UP000435649"/>
    </source>
</evidence>